<dbReference type="AlphaFoldDB" id="A0A7W9W944"/>
<dbReference type="EMBL" id="JACHGG010000001">
    <property type="protein sequence ID" value="MBB6057249.1"/>
    <property type="molecule type" value="Genomic_DNA"/>
</dbReference>
<evidence type="ECO:0000256" key="1">
    <source>
        <dbReference type="SAM" id="MobiDB-lite"/>
    </source>
</evidence>
<dbReference type="Proteomes" id="UP000532746">
    <property type="component" value="Unassembled WGS sequence"/>
</dbReference>
<evidence type="ECO:0000313" key="3">
    <source>
        <dbReference type="EMBL" id="MBB6057249.1"/>
    </source>
</evidence>
<name>A0A7W9W944_9BACT</name>
<comment type="caution">
    <text evidence="3">The sequence shown here is derived from an EMBL/GenBank/DDBJ whole genome shotgun (WGS) entry which is preliminary data.</text>
</comment>
<reference evidence="3 4" key="1">
    <citation type="submission" date="2020-08" db="EMBL/GenBank/DDBJ databases">
        <title>Genomic Encyclopedia of Type Strains, Phase IV (KMG-IV): sequencing the most valuable type-strain genomes for metagenomic binning, comparative biology and taxonomic classification.</title>
        <authorList>
            <person name="Goeker M."/>
        </authorList>
    </citation>
    <scope>NUCLEOTIDE SEQUENCE [LARGE SCALE GENOMIC DNA]</scope>
    <source>
        <strain evidence="3 4">DSM 26718</strain>
    </source>
</reference>
<dbReference type="PROSITE" id="PS51257">
    <property type="entry name" value="PROKAR_LIPOPROTEIN"/>
    <property type="match status" value="1"/>
</dbReference>
<proteinExistence type="predicted"/>
<accession>A0A7W9W944</accession>
<organism evidence="3 4">
    <name type="scientific">Hymenobacter luteus</name>
    <dbReference type="NCBI Taxonomy" id="1411122"/>
    <lineage>
        <taxon>Bacteria</taxon>
        <taxon>Pseudomonadati</taxon>
        <taxon>Bacteroidota</taxon>
        <taxon>Cytophagia</taxon>
        <taxon>Cytophagales</taxon>
        <taxon>Hymenobacteraceae</taxon>
        <taxon>Hymenobacter</taxon>
    </lineage>
</organism>
<evidence type="ECO:0000313" key="4">
    <source>
        <dbReference type="Proteomes" id="UP000532746"/>
    </source>
</evidence>
<dbReference type="RefSeq" id="WP_183402469.1">
    <property type="nucleotide sequence ID" value="NZ_JACHGG010000001.1"/>
</dbReference>
<sequence length="225" mass="24314">MNRISSFPICALSVALAVSVLGCQSKPESAVTQAPAAAPAATPSTSAKPPSTPVGPDSAALVRQFVPAGYRLLDMETGDLNRDAYPDKLLVLDSVQTDSTAFGSEARRPLLVLTSNVQGQYTLAARNDNAAMCSGCGGMMGDPYQGLTIKNGYFSVEHYGGSAWRWTHIVTFKYNPADHHWYLHREGGDSFHAADPEKVETHVKTTRDFGRVRFEQYTGEEAGEK</sequence>
<keyword evidence="2" id="KW-0732">Signal</keyword>
<gene>
    <name evidence="3" type="ORF">HNQ93_000079</name>
</gene>
<feature type="chain" id="PRO_5030729840" description="Lipoprotein" evidence="2">
    <location>
        <begin position="18"/>
        <end position="225"/>
    </location>
</feature>
<protein>
    <recommendedName>
        <fullName evidence="5">Lipoprotein</fullName>
    </recommendedName>
</protein>
<evidence type="ECO:0000256" key="2">
    <source>
        <dbReference type="SAM" id="SignalP"/>
    </source>
</evidence>
<feature type="region of interest" description="Disordered" evidence="1">
    <location>
        <begin position="34"/>
        <end position="58"/>
    </location>
</feature>
<keyword evidence="4" id="KW-1185">Reference proteome</keyword>
<feature type="signal peptide" evidence="2">
    <location>
        <begin position="1"/>
        <end position="17"/>
    </location>
</feature>
<evidence type="ECO:0008006" key="5">
    <source>
        <dbReference type="Google" id="ProtNLM"/>
    </source>
</evidence>
<feature type="compositionally biased region" description="Low complexity" evidence="1">
    <location>
        <begin position="34"/>
        <end position="49"/>
    </location>
</feature>